<proteinExistence type="predicted"/>
<accession>A0AAN7P2U6</accession>
<name>A0AAN7P2U6_9COLE</name>
<organism evidence="1 2">
    <name type="scientific">Aquatica leii</name>
    <dbReference type="NCBI Taxonomy" id="1421715"/>
    <lineage>
        <taxon>Eukaryota</taxon>
        <taxon>Metazoa</taxon>
        <taxon>Ecdysozoa</taxon>
        <taxon>Arthropoda</taxon>
        <taxon>Hexapoda</taxon>
        <taxon>Insecta</taxon>
        <taxon>Pterygota</taxon>
        <taxon>Neoptera</taxon>
        <taxon>Endopterygota</taxon>
        <taxon>Coleoptera</taxon>
        <taxon>Polyphaga</taxon>
        <taxon>Elateriformia</taxon>
        <taxon>Elateroidea</taxon>
        <taxon>Lampyridae</taxon>
        <taxon>Luciolinae</taxon>
        <taxon>Aquatica</taxon>
    </lineage>
</organism>
<reference evidence="2" key="1">
    <citation type="submission" date="2023-01" db="EMBL/GenBank/DDBJ databases">
        <title>Key to firefly adult light organ development and bioluminescence: homeobox transcription factors regulate luciferase expression and transportation to peroxisome.</title>
        <authorList>
            <person name="Fu X."/>
        </authorList>
    </citation>
    <scope>NUCLEOTIDE SEQUENCE [LARGE SCALE GENOMIC DNA]</scope>
</reference>
<evidence type="ECO:0000313" key="1">
    <source>
        <dbReference type="EMBL" id="KAK4873036.1"/>
    </source>
</evidence>
<dbReference type="AlphaFoldDB" id="A0AAN7P2U6"/>
<protein>
    <submittedName>
        <fullName evidence="1">Uncharacterized protein</fullName>
    </submittedName>
</protein>
<dbReference type="Proteomes" id="UP001353858">
    <property type="component" value="Unassembled WGS sequence"/>
</dbReference>
<dbReference type="EMBL" id="JARPUR010000007">
    <property type="protein sequence ID" value="KAK4873036.1"/>
    <property type="molecule type" value="Genomic_DNA"/>
</dbReference>
<gene>
    <name evidence="1" type="ORF">RN001_015065</name>
</gene>
<keyword evidence="2" id="KW-1185">Reference proteome</keyword>
<sequence length="89" mass="9966">MLHFLNQVLAMGSTQQEKTSSSKTLKILIVIQAGVFSIVLATRKFGKTYNIENVVFLNAYITQKSICEASLEEQQCLEIVVIEVKMGQK</sequence>
<evidence type="ECO:0000313" key="2">
    <source>
        <dbReference type="Proteomes" id="UP001353858"/>
    </source>
</evidence>
<comment type="caution">
    <text evidence="1">The sequence shown here is derived from an EMBL/GenBank/DDBJ whole genome shotgun (WGS) entry which is preliminary data.</text>
</comment>